<evidence type="ECO:0000256" key="1">
    <source>
        <dbReference type="ARBA" id="ARBA00000903"/>
    </source>
</evidence>
<dbReference type="PIRSF" id="PIRSF023956">
    <property type="entry name" value="Thiopurine_S-methyltransferase"/>
    <property type="match status" value="1"/>
</dbReference>
<dbReference type="InterPro" id="IPR008854">
    <property type="entry name" value="TPMT"/>
</dbReference>
<feature type="binding site" evidence="9">
    <location>
        <position position="123"/>
    </location>
    <ligand>
        <name>S-adenosyl-L-methionine</name>
        <dbReference type="ChEBI" id="CHEBI:59789"/>
    </ligand>
</feature>
<evidence type="ECO:0000256" key="3">
    <source>
        <dbReference type="ARBA" id="ARBA00008145"/>
    </source>
</evidence>
<keyword evidence="8 9" id="KW-0949">S-adenosyl-L-methionine</keyword>
<dbReference type="GO" id="GO:0010038">
    <property type="term" value="P:response to metal ion"/>
    <property type="evidence" value="ECO:0007669"/>
    <property type="project" value="InterPro"/>
</dbReference>
<dbReference type="EMBL" id="FSRO01000001">
    <property type="protein sequence ID" value="SIO28196.1"/>
    <property type="molecule type" value="Genomic_DNA"/>
</dbReference>
<accession>A0A1N6I851</accession>
<dbReference type="InterPro" id="IPR025835">
    <property type="entry name" value="Thiopurine_S-MeTrfase"/>
</dbReference>
<keyword evidence="6 9" id="KW-0489">Methyltransferase</keyword>
<dbReference type="eggNOG" id="COG0500">
    <property type="taxonomic scope" value="Bacteria"/>
</dbReference>
<evidence type="ECO:0000256" key="8">
    <source>
        <dbReference type="ARBA" id="ARBA00022691"/>
    </source>
</evidence>
<dbReference type="PANTHER" id="PTHR10259:SF11">
    <property type="entry name" value="THIOPURINE S-METHYLTRANSFERASE"/>
    <property type="match status" value="1"/>
</dbReference>
<dbReference type="EC" id="2.1.1.67" evidence="4 9"/>
<dbReference type="SUPFAM" id="SSF53335">
    <property type="entry name" value="S-adenosyl-L-methionine-dependent methyltransferases"/>
    <property type="match status" value="1"/>
</dbReference>
<evidence type="ECO:0000313" key="10">
    <source>
        <dbReference type="EMBL" id="SIO28196.1"/>
    </source>
</evidence>
<dbReference type="InterPro" id="IPR029063">
    <property type="entry name" value="SAM-dependent_MTases_sf"/>
</dbReference>
<dbReference type="FunFam" id="3.40.50.150:FF:000101">
    <property type="entry name" value="Thiopurine S-methyltransferase"/>
    <property type="match status" value="1"/>
</dbReference>
<evidence type="ECO:0000313" key="11">
    <source>
        <dbReference type="Proteomes" id="UP000185062"/>
    </source>
</evidence>
<proteinExistence type="inferred from homology"/>
<evidence type="ECO:0000256" key="5">
    <source>
        <dbReference type="ARBA" id="ARBA00022490"/>
    </source>
</evidence>
<evidence type="ECO:0000256" key="2">
    <source>
        <dbReference type="ARBA" id="ARBA00004496"/>
    </source>
</evidence>
<dbReference type="STRING" id="44575.SAMN05216419_104020"/>
<feature type="binding site" evidence="9">
    <location>
        <position position="10"/>
    </location>
    <ligand>
        <name>S-adenosyl-L-methionine</name>
        <dbReference type="ChEBI" id="CHEBI:59789"/>
    </ligand>
</feature>
<keyword evidence="11" id="KW-1185">Reference proteome</keyword>
<dbReference type="Gene3D" id="3.40.50.150">
    <property type="entry name" value="Vaccinia Virus protein VP39"/>
    <property type="match status" value="1"/>
</dbReference>
<keyword evidence="5 9" id="KW-0963">Cytoplasm</keyword>
<dbReference type="GO" id="GO:0005737">
    <property type="term" value="C:cytoplasm"/>
    <property type="evidence" value="ECO:0007669"/>
    <property type="project" value="UniProtKB-SubCell"/>
</dbReference>
<feature type="binding site" evidence="9">
    <location>
        <position position="66"/>
    </location>
    <ligand>
        <name>S-adenosyl-L-methionine</name>
        <dbReference type="ChEBI" id="CHEBI:59789"/>
    </ligand>
</feature>
<dbReference type="HAMAP" id="MF_00812">
    <property type="entry name" value="Thiopur_methtran"/>
    <property type="match status" value="1"/>
</dbReference>
<evidence type="ECO:0000256" key="6">
    <source>
        <dbReference type="ARBA" id="ARBA00022603"/>
    </source>
</evidence>
<evidence type="ECO:0000256" key="9">
    <source>
        <dbReference type="HAMAP-Rule" id="MF_00812"/>
    </source>
</evidence>
<comment type="subcellular location">
    <subcellularLocation>
        <location evidence="2 9">Cytoplasm</location>
    </subcellularLocation>
</comment>
<gene>
    <name evidence="9" type="primary">tpm</name>
    <name evidence="10" type="ORF">SAMN02743940_1618</name>
</gene>
<dbReference type="Pfam" id="PF05724">
    <property type="entry name" value="TPMT"/>
    <property type="match status" value="1"/>
</dbReference>
<name>A0A1N6I851_9PROT</name>
<dbReference type="InterPro" id="IPR022474">
    <property type="entry name" value="Thiopur_S-MeTfrase_Se/Te_detox"/>
</dbReference>
<evidence type="ECO:0000256" key="7">
    <source>
        <dbReference type="ARBA" id="ARBA00022679"/>
    </source>
</evidence>
<comment type="catalytic activity">
    <reaction evidence="1 9">
        <text>S-adenosyl-L-methionine + a thiopurine = S-adenosyl-L-homocysteine + a thiopurine S-methylether.</text>
        <dbReference type="EC" id="2.1.1.67"/>
    </reaction>
</comment>
<dbReference type="PANTHER" id="PTHR10259">
    <property type="entry name" value="THIOPURINE S-METHYLTRANSFERASE"/>
    <property type="match status" value="1"/>
</dbReference>
<organism evidence="10 11">
    <name type="scientific">Nitrosomonas cryotolerans ATCC 49181</name>
    <dbReference type="NCBI Taxonomy" id="1131553"/>
    <lineage>
        <taxon>Bacteria</taxon>
        <taxon>Pseudomonadati</taxon>
        <taxon>Pseudomonadota</taxon>
        <taxon>Betaproteobacteria</taxon>
        <taxon>Nitrosomonadales</taxon>
        <taxon>Nitrosomonadaceae</taxon>
        <taxon>Nitrosomonas</taxon>
    </lineage>
</organism>
<dbReference type="RefSeq" id="WP_028462170.1">
    <property type="nucleotide sequence ID" value="NZ_FSRO01000001.1"/>
</dbReference>
<comment type="similarity">
    <text evidence="3 9">Belongs to the class I-like SAM-binding methyltransferase superfamily. TPMT family.</text>
</comment>
<protein>
    <recommendedName>
        <fullName evidence="4 9">Thiopurine S-methyltransferase</fullName>
        <ecNumber evidence="4 9">2.1.1.67</ecNumber>
    </recommendedName>
    <alternativeName>
        <fullName evidence="9">Thiopurine methyltransferase</fullName>
    </alternativeName>
</protein>
<keyword evidence="7 9" id="KW-0808">Transferase</keyword>
<reference evidence="10 11" key="1">
    <citation type="submission" date="2016-12" db="EMBL/GenBank/DDBJ databases">
        <authorList>
            <person name="Song W.-J."/>
            <person name="Kurnit D.M."/>
        </authorList>
    </citation>
    <scope>NUCLEOTIDE SEQUENCE [LARGE SCALE GENOMIC DNA]</scope>
    <source>
        <strain evidence="10 11">ATCC 49181</strain>
    </source>
</reference>
<evidence type="ECO:0000256" key="4">
    <source>
        <dbReference type="ARBA" id="ARBA00011905"/>
    </source>
</evidence>
<dbReference type="NCBIfam" id="TIGR03840">
    <property type="entry name" value="TMPT_Se_Te"/>
    <property type="match status" value="1"/>
</dbReference>
<dbReference type="NCBIfam" id="NF009732">
    <property type="entry name" value="PRK13255.1"/>
    <property type="match status" value="1"/>
</dbReference>
<dbReference type="Proteomes" id="UP000185062">
    <property type="component" value="Unassembled WGS sequence"/>
</dbReference>
<dbReference type="GO" id="GO:0032259">
    <property type="term" value="P:methylation"/>
    <property type="evidence" value="ECO:0007669"/>
    <property type="project" value="UniProtKB-KW"/>
</dbReference>
<dbReference type="GO" id="GO:0008119">
    <property type="term" value="F:thiopurine S-methyltransferase activity"/>
    <property type="evidence" value="ECO:0007669"/>
    <property type="project" value="UniProtKB-UniRule"/>
</dbReference>
<dbReference type="PROSITE" id="PS51585">
    <property type="entry name" value="SAM_MT_TPMT"/>
    <property type="match status" value="1"/>
</dbReference>
<sequence length="219" mass="25296">MKNENWLRRWKQEAIGFHQDQINPYLRQYWPALNLSSGSEVFVPLCGKSRDMLWLRQQAHAVLGVELSPIAVQAFFRENNHTPQRIARRSFDQFETTDIRILCGDFFDLSKADLAKISAVYDRASLVALPPAIRKHYVRHLLHILPPATQILLITFDYPQTEMSGPPFSVTPDEVTALYHEHVEIKLLTQCDVLAQNPRFQKRGLSRAQESIFMLTLPD</sequence>
<dbReference type="AlphaFoldDB" id="A0A1N6I851"/>
<feature type="binding site" evidence="9">
    <location>
        <position position="45"/>
    </location>
    <ligand>
        <name>S-adenosyl-L-methionine</name>
        <dbReference type="ChEBI" id="CHEBI:59789"/>
    </ligand>
</feature>